<evidence type="ECO:0000256" key="1">
    <source>
        <dbReference type="SAM" id="MobiDB-lite"/>
    </source>
</evidence>
<protein>
    <submittedName>
        <fullName evidence="3">Integrase</fullName>
    </submittedName>
</protein>
<evidence type="ECO:0000313" key="4">
    <source>
        <dbReference type="Proteomes" id="UP000254711"/>
    </source>
</evidence>
<dbReference type="Pfam" id="PF11740">
    <property type="entry name" value="KfrA_N"/>
    <property type="match status" value="1"/>
</dbReference>
<dbReference type="RefSeq" id="WP_114824314.1">
    <property type="nucleotide sequence ID" value="NZ_QQSY01000001.1"/>
</dbReference>
<dbReference type="EMBL" id="QQSY01000001">
    <property type="protein sequence ID" value="RDJ00591.1"/>
    <property type="molecule type" value="Genomic_DNA"/>
</dbReference>
<evidence type="ECO:0000313" key="3">
    <source>
        <dbReference type="EMBL" id="RDJ00591.1"/>
    </source>
</evidence>
<organism evidence="3 4">
    <name type="scientific">Dyella solisilvae</name>
    <dbReference type="NCBI Taxonomy" id="1920168"/>
    <lineage>
        <taxon>Bacteria</taxon>
        <taxon>Pseudomonadati</taxon>
        <taxon>Pseudomonadota</taxon>
        <taxon>Gammaproteobacteria</taxon>
        <taxon>Lysobacterales</taxon>
        <taxon>Rhodanobacteraceae</taxon>
        <taxon>Dyella</taxon>
    </lineage>
</organism>
<keyword evidence="4" id="KW-1185">Reference proteome</keyword>
<feature type="compositionally biased region" description="Low complexity" evidence="1">
    <location>
        <begin position="271"/>
        <end position="285"/>
    </location>
</feature>
<accession>A0A370KEQ1</accession>
<feature type="compositionally biased region" description="Basic and acidic residues" evidence="1">
    <location>
        <begin position="239"/>
        <end position="248"/>
    </location>
</feature>
<evidence type="ECO:0000259" key="2">
    <source>
        <dbReference type="Pfam" id="PF11740"/>
    </source>
</evidence>
<feature type="region of interest" description="Disordered" evidence="1">
    <location>
        <begin position="271"/>
        <end position="310"/>
    </location>
</feature>
<proteinExistence type="predicted"/>
<comment type="caution">
    <text evidence="3">The sequence shown here is derived from an EMBL/GenBank/DDBJ whole genome shotgun (WGS) entry which is preliminary data.</text>
</comment>
<dbReference type="Proteomes" id="UP000254711">
    <property type="component" value="Unassembled WGS sequence"/>
</dbReference>
<feature type="compositionally biased region" description="Basic and acidic residues" evidence="1">
    <location>
        <begin position="221"/>
        <end position="231"/>
    </location>
</feature>
<dbReference type="AlphaFoldDB" id="A0A370KEQ1"/>
<dbReference type="InterPro" id="IPR021104">
    <property type="entry name" value="KfrA_DNA-bd_N"/>
</dbReference>
<feature type="compositionally biased region" description="Basic residues" evidence="1">
    <location>
        <begin position="300"/>
        <end position="310"/>
    </location>
</feature>
<name>A0A370KEQ1_9GAMM</name>
<sequence length="310" mass="34476">MARGITQDEVNKASDAILAIGENPTVEKVRAALGTGSPNTITRMLDTWRSQLGERLRQLSALPEVPEAVGQAMLELWRLAAGHAERVLEGRLASERAALSTAQAQLAREREHWEARLQAAEIGIAQAQTARDLAEHACRTLDGQLQDSHALRADLVLQRDRLQDQRDQLAGQIQTLRAQLDDNQSALRTERERQEAHIRAVEDRAHQEVDRARQDATQWRQRTDAAERAQRDAASAMQRHRDSANEQVRHLEQDVARQTGQIAALEKALSAARTTTTAKQTASKSLARKVASKRESSKKPASKRKTSNSK</sequence>
<feature type="domain" description="KfrA N-terminal DNA-binding" evidence="2">
    <location>
        <begin position="6"/>
        <end position="121"/>
    </location>
</feature>
<dbReference type="OrthoDB" id="583532at2"/>
<feature type="compositionally biased region" description="Basic and acidic residues" evidence="1">
    <location>
        <begin position="198"/>
        <end position="214"/>
    </location>
</feature>
<reference evidence="3 4" key="1">
    <citation type="submission" date="2018-07" db="EMBL/GenBank/DDBJ databases">
        <title>Dyella solisilvae sp. nov., isolated from the pine and broad-leaved mixed forest soil.</title>
        <authorList>
            <person name="Gao Z."/>
            <person name="Qiu L."/>
        </authorList>
    </citation>
    <scope>NUCLEOTIDE SEQUENCE [LARGE SCALE GENOMIC DNA]</scope>
    <source>
        <strain evidence="3 4">DHG54</strain>
    </source>
</reference>
<gene>
    <name evidence="3" type="ORF">DVT68_00300</name>
</gene>
<feature type="region of interest" description="Disordered" evidence="1">
    <location>
        <begin position="198"/>
        <end position="248"/>
    </location>
</feature>